<keyword evidence="1" id="KW-1133">Transmembrane helix</keyword>
<protein>
    <recommendedName>
        <fullName evidence="2">Transglutaminase-like domain-containing protein</fullName>
    </recommendedName>
</protein>
<evidence type="ECO:0000259" key="2">
    <source>
        <dbReference type="SMART" id="SM00460"/>
    </source>
</evidence>
<dbReference type="EMBL" id="JACJTC010000018">
    <property type="protein sequence ID" value="MBD2614316.1"/>
    <property type="molecule type" value="Genomic_DNA"/>
</dbReference>
<dbReference type="Proteomes" id="UP000606396">
    <property type="component" value="Unassembled WGS sequence"/>
</dbReference>
<evidence type="ECO:0000256" key="1">
    <source>
        <dbReference type="SAM" id="Phobius"/>
    </source>
</evidence>
<comment type="caution">
    <text evidence="3">The sequence shown here is derived from an EMBL/GenBank/DDBJ whole genome shotgun (WGS) entry which is preliminary data.</text>
</comment>
<organism evidence="3 4">
    <name type="scientific">Nostoc punctiforme FACHB-252</name>
    <dbReference type="NCBI Taxonomy" id="1357509"/>
    <lineage>
        <taxon>Bacteria</taxon>
        <taxon>Bacillati</taxon>
        <taxon>Cyanobacteriota</taxon>
        <taxon>Cyanophyceae</taxon>
        <taxon>Nostocales</taxon>
        <taxon>Nostocaceae</taxon>
        <taxon>Nostoc</taxon>
    </lineage>
</organism>
<dbReference type="SMART" id="SM00460">
    <property type="entry name" value="TGc"/>
    <property type="match status" value="1"/>
</dbReference>
<dbReference type="InterPro" id="IPR002931">
    <property type="entry name" value="Transglutaminase-like"/>
</dbReference>
<dbReference type="Pfam" id="PF01841">
    <property type="entry name" value="Transglut_core"/>
    <property type="match status" value="1"/>
</dbReference>
<dbReference type="Gene3D" id="3.10.620.30">
    <property type="match status" value="1"/>
</dbReference>
<evidence type="ECO:0000313" key="4">
    <source>
        <dbReference type="Proteomes" id="UP000606396"/>
    </source>
</evidence>
<feature type="transmembrane region" description="Helical" evidence="1">
    <location>
        <begin position="64"/>
        <end position="82"/>
    </location>
</feature>
<proteinExistence type="predicted"/>
<dbReference type="PANTHER" id="PTHR46333:SF2">
    <property type="entry name" value="CYTOKINESIS PROTEIN 3"/>
    <property type="match status" value="1"/>
</dbReference>
<dbReference type="InterPro" id="IPR052557">
    <property type="entry name" value="CAP/Cytokinesis_protein"/>
</dbReference>
<dbReference type="RefSeq" id="WP_190951324.1">
    <property type="nucleotide sequence ID" value="NZ_JACJTC010000018.1"/>
</dbReference>
<reference evidence="3 4" key="1">
    <citation type="journal article" date="2020" name="ISME J.">
        <title>Comparative genomics reveals insights into cyanobacterial evolution and habitat adaptation.</title>
        <authorList>
            <person name="Chen M.Y."/>
            <person name="Teng W.K."/>
            <person name="Zhao L."/>
            <person name="Hu C.X."/>
            <person name="Zhou Y.K."/>
            <person name="Han B.P."/>
            <person name="Song L.R."/>
            <person name="Shu W.S."/>
        </authorList>
    </citation>
    <scope>NUCLEOTIDE SEQUENCE [LARGE SCALE GENOMIC DNA]</scope>
    <source>
        <strain evidence="3 4">FACHB-252</strain>
    </source>
</reference>
<dbReference type="InterPro" id="IPR038765">
    <property type="entry name" value="Papain-like_cys_pep_sf"/>
</dbReference>
<keyword evidence="1" id="KW-0812">Transmembrane</keyword>
<accession>A0ABR8HGD3</accession>
<evidence type="ECO:0000313" key="3">
    <source>
        <dbReference type="EMBL" id="MBD2614316.1"/>
    </source>
</evidence>
<keyword evidence="1" id="KW-0472">Membrane</keyword>
<feature type="domain" description="Transglutaminase-like" evidence="2">
    <location>
        <begin position="222"/>
        <end position="299"/>
    </location>
</feature>
<dbReference type="SUPFAM" id="SSF54001">
    <property type="entry name" value="Cysteine proteinases"/>
    <property type="match status" value="1"/>
</dbReference>
<feature type="transmembrane region" description="Helical" evidence="1">
    <location>
        <begin position="98"/>
        <end position="119"/>
    </location>
</feature>
<dbReference type="PANTHER" id="PTHR46333">
    <property type="entry name" value="CYTOKINESIS PROTEIN 3"/>
    <property type="match status" value="1"/>
</dbReference>
<gene>
    <name evidence="3" type="ORF">H6G94_24090</name>
</gene>
<name>A0ABR8HGD3_NOSPU</name>
<feature type="transmembrane region" description="Helical" evidence="1">
    <location>
        <begin position="24"/>
        <end position="44"/>
    </location>
</feature>
<sequence length="478" mass="54980">MPESLENRFLAEVRKLKQKKRKRIIQKVGMLLLLLGILSTFVYLFYQGNFVWKIGNSSTSTTTILFSIIGLILFVSLIIFIWKQKTSAIHTQSNQKSLFLHINSQYIFGYTLLIIALIYQTNPYLFTNTINDFITSIVYKPTLPVLNSPWPWQDSARIDPIIATMPSNVETSIQSVAKYISQHQSDPYLRVKAIHDYVISRVTYDLEVLKTGIRPAQDAKTVFLTHKAVCEGYANLFMALGRAIGADVVYIRGKIRRDLAPVELIPKVVRLVNSGYDWTNHAWNAVKILDNWQLVDTTWDDRDAGEIGFSFYSAEYLALPPKIMNISHFPDQVNWQLLPHYQDYKTFENQPLLNPQFFIKDLTLISPTEYQTNVENMAAIKIANSSNYHQKIVAFYTKIKKSESSFWELPGSLNLLEGNQDTQRKLQNIKKCESQWYENGETEISCKFAQSGDYEVYMLSVGQKVSLLGQLKFHAIQH</sequence>
<keyword evidence="4" id="KW-1185">Reference proteome</keyword>